<evidence type="ECO:0000313" key="2">
    <source>
        <dbReference type="Proteomes" id="UP001177021"/>
    </source>
</evidence>
<comment type="caution">
    <text evidence="1">The sequence shown here is derived from an EMBL/GenBank/DDBJ whole genome shotgun (WGS) entry which is preliminary data.</text>
</comment>
<name>A0ACB0JZ69_TRIPR</name>
<proteinExistence type="predicted"/>
<reference evidence="1" key="1">
    <citation type="submission" date="2023-10" db="EMBL/GenBank/DDBJ databases">
        <authorList>
            <person name="Rodriguez Cubillos JULIANA M."/>
            <person name="De Vega J."/>
        </authorList>
    </citation>
    <scope>NUCLEOTIDE SEQUENCE</scope>
</reference>
<dbReference type="EMBL" id="CASHSV030000109">
    <property type="protein sequence ID" value="CAJ2648902.1"/>
    <property type="molecule type" value="Genomic_DNA"/>
</dbReference>
<gene>
    <name evidence="1" type="ORF">MILVUS5_LOCUS17148</name>
</gene>
<evidence type="ECO:0000313" key="1">
    <source>
        <dbReference type="EMBL" id="CAJ2648902.1"/>
    </source>
</evidence>
<protein>
    <submittedName>
        <fullName evidence="1">Uncharacterized protein</fullName>
    </submittedName>
</protein>
<keyword evidence="2" id="KW-1185">Reference proteome</keyword>
<accession>A0ACB0JZ69</accession>
<organism evidence="1 2">
    <name type="scientific">Trifolium pratense</name>
    <name type="common">Red clover</name>
    <dbReference type="NCBI Taxonomy" id="57577"/>
    <lineage>
        <taxon>Eukaryota</taxon>
        <taxon>Viridiplantae</taxon>
        <taxon>Streptophyta</taxon>
        <taxon>Embryophyta</taxon>
        <taxon>Tracheophyta</taxon>
        <taxon>Spermatophyta</taxon>
        <taxon>Magnoliopsida</taxon>
        <taxon>eudicotyledons</taxon>
        <taxon>Gunneridae</taxon>
        <taxon>Pentapetalae</taxon>
        <taxon>rosids</taxon>
        <taxon>fabids</taxon>
        <taxon>Fabales</taxon>
        <taxon>Fabaceae</taxon>
        <taxon>Papilionoideae</taxon>
        <taxon>50 kb inversion clade</taxon>
        <taxon>NPAAA clade</taxon>
        <taxon>Hologalegina</taxon>
        <taxon>IRL clade</taxon>
        <taxon>Trifolieae</taxon>
        <taxon>Trifolium</taxon>
    </lineage>
</organism>
<sequence>MEESNIPNKIVVKDSHESNDGNEIHVIQDSQESNDGHEIDTCVKSQTSFQDNINSVTHQILDLADNTSVEDDSLVGKRKSLASESLEQDDKRRTLMNETGGTSRRFTRRMVKETCV</sequence>
<dbReference type="Proteomes" id="UP001177021">
    <property type="component" value="Unassembled WGS sequence"/>
</dbReference>